<comment type="caution">
    <text evidence="1">The sequence shown here is derived from an EMBL/GenBank/DDBJ whole genome shotgun (WGS) entry which is preliminary data.</text>
</comment>
<evidence type="ECO:0000313" key="1">
    <source>
        <dbReference type="EMBL" id="OGI38509.1"/>
    </source>
</evidence>
<reference evidence="1 2" key="1">
    <citation type="journal article" date="2016" name="Nat. Commun.">
        <title>Thousands of microbial genomes shed light on interconnected biogeochemical processes in an aquifer system.</title>
        <authorList>
            <person name="Anantharaman K."/>
            <person name="Brown C.T."/>
            <person name="Hug L.A."/>
            <person name="Sharon I."/>
            <person name="Castelle C.J."/>
            <person name="Probst A.J."/>
            <person name="Thomas B.C."/>
            <person name="Singh A."/>
            <person name="Wilkins M.J."/>
            <person name="Karaoz U."/>
            <person name="Brodie E.L."/>
            <person name="Williams K.H."/>
            <person name="Hubbard S.S."/>
            <person name="Banfield J.F."/>
        </authorList>
    </citation>
    <scope>NUCLEOTIDE SEQUENCE [LARGE SCALE GENOMIC DNA]</scope>
</reference>
<dbReference type="SUPFAM" id="SSF54001">
    <property type="entry name" value="Cysteine proteinases"/>
    <property type="match status" value="1"/>
</dbReference>
<dbReference type="Pfam" id="PF05708">
    <property type="entry name" value="Peptidase_C92"/>
    <property type="match status" value="1"/>
</dbReference>
<dbReference type="EMBL" id="MFSQ01000122">
    <property type="protein sequence ID" value="OGI38509.1"/>
    <property type="molecule type" value="Genomic_DNA"/>
</dbReference>
<dbReference type="STRING" id="1817756.A2140_10465"/>
<organism evidence="1 2">
    <name type="scientific">Candidatus Muproteobacteria bacterium RBG_16_62_13</name>
    <dbReference type="NCBI Taxonomy" id="1817756"/>
    <lineage>
        <taxon>Bacteria</taxon>
        <taxon>Pseudomonadati</taxon>
        <taxon>Pseudomonadota</taxon>
        <taxon>Candidatus Muproteobacteria</taxon>
    </lineage>
</organism>
<name>A0A1F6T0M6_9PROT</name>
<sequence>MTLGLWLTTASAQPLRDGDIIFQSSPSSQSRAVELATRSPYSHMGMVFLLYGRTYVYEAAERVKFTPLDQWIARGVQGRYVVMRLRDADRLLSASSQRRLLAVARQYEGRPYDLYFEWSDRRIYCSELVWKIYRRALGLAVGQTQRLREFDLTPPAVRHKLRERYGDRVPLDEVVISPAAVYASPLLVKILEK</sequence>
<dbReference type="NCBIfam" id="NF007458">
    <property type="entry name" value="PRK10030.1"/>
    <property type="match status" value="1"/>
</dbReference>
<dbReference type="Gene3D" id="3.90.1720.10">
    <property type="entry name" value="endopeptidase domain like (from Nostoc punctiforme)"/>
    <property type="match status" value="1"/>
</dbReference>
<protein>
    <recommendedName>
        <fullName evidence="3">Peptidoglycan peptidase</fullName>
    </recommendedName>
</protein>
<proteinExistence type="predicted"/>
<gene>
    <name evidence="1" type="ORF">A2140_10465</name>
</gene>
<dbReference type="Proteomes" id="UP000178379">
    <property type="component" value="Unassembled WGS sequence"/>
</dbReference>
<accession>A0A1F6T0M6</accession>
<evidence type="ECO:0000313" key="2">
    <source>
        <dbReference type="Proteomes" id="UP000178379"/>
    </source>
</evidence>
<dbReference type="InterPro" id="IPR038765">
    <property type="entry name" value="Papain-like_cys_pep_sf"/>
</dbReference>
<dbReference type="AlphaFoldDB" id="A0A1F6T0M6"/>
<evidence type="ECO:0008006" key="3">
    <source>
        <dbReference type="Google" id="ProtNLM"/>
    </source>
</evidence>
<dbReference type="InterPro" id="IPR024453">
    <property type="entry name" value="Peptidase_C92"/>
</dbReference>